<dbReference type="EMBL" id="LAVV01012213">
    <property type="protein sequence ID" value="KNZ46909.1"/>
    <property type="molecule type" value="Genomic_DNA"/>
</dbReference>
<protein>
    <submittedName>
        <fullName evidence="1">Uncharacterized protein</fullName>
    </submittedName>
</protein>
<proteinExistence type="predicted"/>
<evidence type="ECO:0000313" key="2">
    <source>
        <dbReference type="Proteomes" id="UP000037035"/>
    </source>
</evidence>
<dbReference type="AlphaFoldDB" id="A0A0L6UED7"/>
<name>A0A0L6UED7_9BASI</name>
<dbReference type="Proteomes" id="UP000037035">
    <property type="component" value="Unassembled WGS sequence"/>
</dbReference>
<comment type="caution">
    <text evidence="1">The sequence shown here is derived from an EMBL/GenBank/DDBJ whole genome shotgun (WGS) entry which is preliminary data.</text>
</comment>
<accession>A0A0L6UED7</accession>
<gene>
    <name evidence="1" type="ORF">VP01_6847g1</name>
</gene>
<keyword evidence="2" id="KW-1185">Reference proteome</keyword>
<dbReference type="VEuPathDB" id="FungiDB:VP01_6847g1"/>
<evidence type="ECO:0000313" key="1">
    <source>
        <dbReference type="EMBL" id="KNZ46909.1"/>
    </source>
</evidence>
<reference evidence="1 2" key="1">
    <citation type="submission" date="2015-08" db="EMBL/GenBank/DDBJ databases">
        <title>Next Generation Sequencing and Analysis of the Genome of Puccinia sorghi L Schw, the Causal Agent of Maize Common Rust.</title>
        <authorList>
            <person name="Rochi L."/>
            <person name="Burguener G."/>
            <person name="Darino M."/>
            <person name="Turjanski A."/>
            <person name="Kreff E."/>
            <person name="Dieguez M.J."/>
            <person name="Sacco F."/>
        </authorList>
    </citation>
    <scope>NUCLEOTIDE SEQUENCE [LARGE SCALE GENOMIC DNA]</scope>
    <source>
        <strain evidence="1 2">RO10H11247</strain>
    </source>
</reference>
<organism evidence="1 2">
    <name type="scientific">Puccinia sorghi</name>
    <dbReference type="NCBI Taxonomy" id="27349"/>
    <lineage>
        <taxon>Eukaryota</taxon>
        <taxon>Fungi</taxon>
        <taxon>Dikarya</taxon>
        <taxon>Basidiomycota</taxon>
        <taxon>Pucciniomycotina</taxon>
        <taxon>Pucciniomycetes</taxon>
        <taxon>Pucciniales</taxon>
        <taxon>Pucciniaceae</taxon>
        <taxon>Puccinia</taxon>
    </lineage>
</organism>
<sequence length="112" mass="13268">MLYTSDSYIPLYTSSQLQTHRQETLSTLPISLDKMELFDMIKCSSDTEIISKRVLLRIPLNWRSTLFTNLARHLNKIKNKKMLTLQGPLHVWNKYTNLPQHRFSEHPLTIFH</sequence>